<proteinExistence type="inferred from homology"/>
<dbReference type="InterPro" id="IPR050738">
    <property type="entry name" value="Sulfatase"/>
</dbReference>
<dbReference type="SUPFAM" id="SSF53649">
    <property type="entry name" value="Alkaline phosphatase-like"/>
    <property type="match status" value="1"/>
</dbReference>
<dbReference type="Gene3D" id="3.40.720.10">
    <property type="entry name" value="Alkaline Phosphatase, subunit A"/>
    <property type="match status" value="1"/>
</dbReference>
<keyword evidence="5" id="KW-0614">Plasmid</keyword>
<protein>
    <submittedName>
        <fullName evidence="5">Arylsulfatase</fullName>
    </submittedName>
</protein>
<geneLocation type="plasmid" evidence="5 6">
    <name>pPP8</name>
</geneLocation>
<sequence>MRNLFTIFLGLSLLINLQAKAEKRPPNVVFILIDDLSYLGVTAYGANRISSLEGLFDKVEFETPNIDRLAKEGIRVDNAFAYPICEPTRIALMSAKTNDRNFLRCKAQHSSDITFGDSFKKAGYATGIFGKWKQTRGSKEVAGKDYIFEFGWDEFTCFDVTTEGQRFINPHLIKNGTVTNYTGRKDLDPQTGRRWYGPDIVNRDALNFIDRHKDQPFFLYYPMLLVHDDHKPTPDTQPVTIFDEFDEANHNRNGRKGDDRRYFPDMIAYMDKLIGKVVNKLEEHQLRENTLIVVMGDNGTKECFAHILPDGSVYPGRKGGNADNGLHVPLVISQPSVIPTAKGQMQYRTYDGLTNITDIYPTLCEAVGIEMPDTKVDGKSLWSQVIGKSKKEHRDHIYTWFNGNSPYDDVSQTLVYAFDKNFKWYKPSREFPDGRFFDLRTDRLERKGEYYQDRRWKLRLFSGLDQSTLTPEQQEAKARLKKIVDSHEYVAVESLSIKKDFKKIRVGQQRSLSAKIIPANATRNNIIWESSDPTIASINKFGEIEAKQAGTVTIRLYSWDDAFPLSTNLEVTYLKNGIQDEVEINITEANIN</sequence>
<feature type="domain" description="BIG2" evidence="4">
    <location>
        <begin position="491"/>
        <end position="556"/>
    </location>
</feature>
<dbReference type="RefSeq" id="WP_338399486.1">
    <property type="nucleotide sequence ID" value="NZ_AP025300.1"/>
</dbReference>
<dbReference type="CDD" id="cd16151">
    <property type="entry name" value="sulfatase_like"/>
    <property type="match status" value="1"/>
</dbReference>
<feature type="domain" description="Sulfatase N-terminal" evidence="3">
    <location>
        <begin position="26"/>
        <end position="369"/>
    </location>
</feature>
<dbReference type="InterPro" id="IPR008964">
    <property type="entry name" value="Invasin/intimin_cell_adhesion"/>
</dbReference>
<dbReference type="EMBL" id="AP025300">
    <property type="protein sequence ID" value="BDD02327.1"/>
    <property type="molecule type" value="Genomic_DNA"/>
</dbReference>
<dbReference type="Gene3D" id="2.60.40.1080">
    <property type="match status" value="1"/>
</dbReference>
<name>A0ABM7VMW3_9BACT</name>
<evidence type="ECO:0000256" key="2">
    <source>
        <dbReference type="ARBA" id="ARBA00022801"/>
    </source>
</evidence>
<dbReference type="SUPFAM" id="SSF49373">
    <property type="entry name" value="Invasin/intimin cell-adhesion fragments"/>
    <property type="match status" value="1"/>
</dbReference>
<dbReference type="InterPro" id="IPR003343">
    <property type="entry name" value="Big_2"/>
</dbReference>
<gene>
    <name evidence="5" type="primary">arsA_3</name>
    <name evidence="5" type="ORF">PEPS_46070</name>
</gene>
<evidence type="ECO:0000259" key="3">
    <source>
        <dbReference type="Pfam" id="PF00884"/>
    </source>
</evidence>
<keyword evidence="6" id="KW-1185">Reference proteome</keyword>
<dbReference type="Pfam" id="PF00884">
    <property type="entry name" value="Sulfatase"/>
    <property type="match status" value="1"/>
</dbReference>
<accession>A0ABM7VMW3</accession>
<organism evidence="5 6">
    <name type="scientific">Persicobacter psychrovividus</name>
    <dbReference type="NCBI Taxonomy" id="387638"/>
    <lineage>
        <taxon>Bacteria</taxon>
        <taxon>Pseudomonadati</taxon>
        <taxon>Bacteroidota</taxon>
        <taxon>Cytophagia</taxon>
        <taxon>Cytophagales</taxon>
        <taxon>Persicobacteraceae</taxon>
        <taxon>Persicobacter</taxon>
    </lineage>
</organism>
<dbReference type="InterPro" id="IPR017850">
    <property type="entry name" value="Alkaline_phosphatase_core_sf"/>
</dbReference>
<dbReference type="PANTHER" id="PTHR42693">
    <property type="entry name" value="ARYLSULFATASE FAMILY MEMBER"/>
    <property type="match status" value="1"/>
</dbReference>
<dbReference type="PANTHER" id="PTHR42693:SF53">
    <property type="entry name" value="ENDO-4-O-SULFATASE"/>
    <property type="match status" value="1"/>
</dbReference>
<dbReference type="Proteomes" id="UP001354989">
    <property type="component" value="Plasmid pPP8"/>
</dbReference>
<evidence type="ECO:0000313" key="5">
    <source>
        <dbReference type="EMBL" id="BDD02327.1"/>
    </source>
</evidence>
<evidence type="ECO:0000256" key="1">
    <source>
        <dbReference type="ARBA" id="ARBA00008779"/>
    </source>
</evidence>
<evidence type="ECO:0000259" key="4">
    <source>
        <dbReference type="Pfam" id="PF02368"/>
    </source>
</evidence>
<reference evidence="5 6" key="1">
    <citation type="submission" date="2021-12" db="EMBL/GenBank/DDBJ databases">
        <title>Genome sequencing of bacteria with rrn-lacking chromosome and rrn-plasmid.</title>
        <authorList>
            <person name="Anda M."/>
            <person name="Iwasaki W."/>
        </authorList>
    </citation>
    <scope>NUCLEOTIDE SEQUENCE [LARGE SCALE GENOMIC DNA]</scope>
    <source>
        <strain evidence="5 6">NBRC 101262</strain>
        <plasmid evidence="5 6">pPP8</plasmid>
    </source>
</reference>
<evidence type="ECO:0000313" key="6">
    <source>
        <dbReference type="Proteomes" id="UP001354989"/>
    </source>
</evidence>
<dbReference type="InterPro" id="IPR000917">
    <property type="entry name" value="Sulfatase_N"/>
</dbReference>
<dbReference type="Pfam" id="PF02368">
    <property type="entry name" value="Big_2"/>
    <property type="match status" value="1"/>
</dbReference>
<keyword evidence="2" id="KW-0378">Hydrolase</keyword>
<comment type="similarity">
    <text evidence="1">Belongs to the sulfatase family.</text>
</comment>